<evidence type="ECO:0000313" key="11">
    <source>
        <dbReference type="Ensembl" id="ENSEBUP00000015819.1"/>
    </source>
</evidence>
<evidence type="ECO:0000256" key="7">
    <source>
        <dbReference type="ARBA" id="ARBA00023157"/>
    </source>
</evidence>
<keyword evidence="4" id="KW-0963">Cytoplasm</keyword>
<evidence type="ECO:0000256" key="2">
    <source>
        <dbReference type="ARBA" id="ARBA00004496"/>
    </source>
</evidence>
<protein>
    <recommendedName>
        <fullName evidence="10">Ig-like domain-containing protein</fullName>
    </recommendedName>
</protein>
<name>A0A8C4QI22_EPTBU</name>
<dbReference type="InterPro" id="IPR052385">
    <property type="entry name" value="Obscurin/Obscurin-like_Reg"/>
</dbReference>
<dbReference type="PANTHER" id="PTHR35971:SF5">
    <property type="entry name" value="OBSCURIN LIKE CYTOSKELETAL ADAPTOR 1"/>
    <property type="match status" value="1"/>
</dbReference>
<dbReference type="InterPro" id="IPR003599">
    <property type="entry name" value="Ig_sub"/>
</dbReference>
<dbReference type="Proteomes" id="UP000694388">
    <property type="component" value="Unplaced"/>
</dbReference>
<accession>A0A8C4QI22</accession>
<reference evidence="11" key="2">
    <citation type="submission" date="2025-09" db="UniProtKB">
        <authorList>
            <consortium name="Ensembl"/>
        </authorList>
    </citation>
    <scope>IDENTIFICATION</scope>
</reference>
<evidence type="ECO:0000313" key="12">
    <source>
        <dbReference type="Proteomes" id="UP000694388"/>
    </source>
</evidence>
<keyword evidence="8" id="KW-0539">Nucleus</keyword>
<dbReference type="InterPro" id="IPR003598">
    <property type="entry name" value="Ig_sub2"/>
</dbReference>
<proteinExistence type="inferred from homology"/>
<dbReference type="InterPro" id="IPR036179">
    <property type="entry name" value="Ig-like_dom_sf"/>
</dbReference>
<comment type="subcellular location">
    <subcellularLocation>
        <location evidence="2">Cytoplasm</location>
    </subcellularLocation>
    <subcellularLocation>
        <location evidence="1">Nucleus</location>
    </subcellularLocation>
</comment>
<dbReference type="PROSITE" id="PS50835">
    <property type="entry name" value="IG_LIKE"/>
    <property type="match status" value="3"/>
</dbReference>
<evidence type="ECO:0000256" key="3">
    <source>
        <dbReference type="ARBA" id="ARBA00006692"/>
    </source>
</evidence>
<dbReference type="InterPro" id="IPR007110">
    <property type="entry name" value="Ig-like_dom"/>
</dbReference>
<dbReference type="SUPFAM" id="SSF48726">
    <property type="entry name" value="Immunoglobulin"/>
    <property type="match status" value="5"/>
</dbReference>
<keyword evidence="12" id="KW-1185">Reference proteome</keyword>
<evidence type="ECO:0000256" key="4">
    <source>
        <dbReference type="ARBA" id="ARBA00022490"/>
    </source>
</evidence>
<evidence type="ECO:0000256" key="9">
    <source>
        <dbReference type="ARBA" id="ARBA00023319"/>
    </source>
</evidence>
<evidence type="ECO:0000256" key="1">
    <source>
        <dbReference type="ARBA" id="ARBA00004123"/>
    </source>
</evidence>
<reference evidence="11" key="1">
    <citation type="submission" date="2025-08" db="UniProtKB">
        <authorList>
            <consortium name="Ensembl"/>
        </authorList>
    </citation>
    <scope>IDENTIFICATION</scope>
</reference>
<keyword evidence="7" id="KW-1015">Disulfide bond</keyword>
<dbReference type="SMART" id="SM00409">
    <property type="entry name" value="IG"/>
    <property type="match status" value="4"/>
</dbReference>
<dbReference type="FunFam" id="2.60.40.10:FF:000050">
    <property type="entry name" value="Titin isoform B"/>
    <property type="match status" value="1"/>
</dbReference>
<feature type="domain" description="Ig-like" evidence="10">
    <location>
        <begin position="26"/>
        <end position="110"/>
    </location>
</feature>
<dbReference type="PANTHER" id="PTHR35971">
    <property type="entry name" value="SI:DKEY-31G6.6"/>
    <property type="match status" value="1"/>
</dbReference>
<keyword evidence="9" id="KW-0393">Immunoglobulin domain</keyword>
<dbReference type="GO" id="GO:0005634">
    <property type="term" value="C:nucleus"/>
    <property type="evidence" value="ECO:0007669"/>
    <property type="project" value="UniProtKB-SubCell"/>
</dbReference>
<feature type="domain" description="Ig-like" evidence="10">
    <location>
        <begin position="382"/>
        <end position="425"/>
    </location>
</feature>
<dbReference type="AlphaFoldDB" id="A0A8C4QI22"/>
<organism evidence="11 12">
    <name type="scientific">Eptatretus burgeri</name>
    <name type="common">Inshore hagfish</name>
    <dbReference type="NCBI Taxonomy" id="7764"/>
    <lineage>
        <taxon>Eukaryota</taxon>
        <taxon>Metazoa</taxon>
        <taxon>Chordata</taxon>
        <taxon>Craniata</taxon>
        <taxon>Vertebrata</taxon>
        <taxon>Cyclostomata</taxon>
        <taxon>Myxini</taxon>
        <taxon>Myxiniformes</taxon>
        <taxon>Myxinidae</taxon>
        <taxon>Eptatretinae</taxon>
        <taxon>Eptatretus</taxon>
    </lineage>
</organism>
<evidence type="ECO:0000259" key="10">
    <source>
        <dbReference type="PROSITE" id="PS50835"/>
    </source>
</evidence>
<keyword evidence="5" id="KW-0597">Phosphoprotein</keyword>
<dbReference type="InterPro" id="IPR013783">
    <property type="entry name" value="Ig-like_fold"/>
</dbReference>
<feature type="domain" description="Ig-like" evidence="10">
    <location>
        <begin position="204"/>
        <end position="286"/>
    </location>
</feature>
<sequence length="425" mass="47199">MEDAGEVRAVSGEALTSAKLVVQEAPLQFVKRLEPLSVEEGQIAELSVEVSRLGAKSRWTRNSAALTLTNRLRVDVQGMRHSLIINPVCLSDRGVYACEVTNDRTQARLTIEPRCVLLVSGLKPTTVREGGAATFRVELSHSDVDGKWSKDAVQLYPGNTCQLDKTGKVHSLTLSNLQPKDVGIVAFQAEGVRSSSRLSVEELPAGFTSPLEDVDTADRSPVTFTCEVSRESAEVKWFKDGVEIRPSHRWQVIVQGRKRGLQIMRCELTDAGGYRCSAGENETTATLVVHARDVLVLKPIEDQEVMEEGSAIFTCEFSHDDINAQWFRNDKRLRSGRNIKTRQTGKRFTLTLDNVQKRDAGEVKIVADSTSSSSAKLVVKEPPVHIVKRMRDKISIEGHRVILECQLSRATTEVHWFHEEAEITA</sequence>
<comment type="similarity">
    <text evidence="3">Belongs to the protein kinase superfamily. CAMK Ser/Thr protein kinase family.</text>
</comment>
<dbReference type="Pfam" id="PF07679">
    <property type="entry name" value="I-set"/>
    <property type="match status" value="4"/>
</dbReference>
<dbReference type="GO" id="GO:0005737">
    <property type="term" value="C:cytoplasm"/>
    <property type="evidence" value="ECO:0007669"/>
    <property type="project" value="UniProtKB-SubCell"/>
</dbReference>
<evidence type="ECO:0000256" key="8">
    <source>
        <dbReference type="ARBA" id="ARBA00023242"/>
    </source>
</evidence>
<dbReference type="OMA" id="QAQFSCK"/>
<evidence type="ECO:0000256" key="5">
    <source>
        <dbReference type="ARBA" id="ARBA00022553"/>
    </source>
</evidence>
<dbReference type="SMART" id="SM00408">
    <property type="entry name" value="IGc2"/>
    <property type="match status" value="3"/>
</dbReference>
<dbReference type="CDD" id="cd00096">
    <property type="entry name" value="Ig"/>
    <property type="match status" value="1"/>
</dbReference>
<evidence type="ECO:0000256" key="6">
    <source>
        <dbReference type="ARBA" id="ARBA00022737"/>
    </source>
</evidence>
<dbReference type="Gene3D" id="2.60.40.10">
    <property type="entry name" value="Immunoglobulins"/>
    <property type="match status" value="5"/>
</dbReference>
<dbReference type="InterPro" id="IPR013098">
    <property type="entry name" value="Ig_I-set"/>
</dbReference>
<dbReference type="GeneTree" id="ENSGT00940000156702"/>
<dbReference type="Ensembl" id="ENSEBUT00000016395.1">
    <property type="protein sequence ID" value="ENSEBUP00000015819.1"/>
    <property type="gene ID" value="ENSEBUG00000009954.1"/>
</dbReference>
<keyword evidence="6" id="KW-0677">Repeat</keyword>